<evidence type="ECO:0000313" key="1">
    <source>
        <dbReference type="Proteomes" id="UP000887564"/>
    </source>
</evidence>
<keyword evidence="1" id="KW-1185">Reference proteome</keyword>
<proteinExistence type="predicted"/>
<sequence>MLVFIDSAVSTVTGVVGLGSEGTAACDLSHLPRAVTTFALPQDLDGFIHCLAIGSDANSESDKSSVEVNKMSESFFKNGDESRFKRKVWEARACRWLYYILEIGVQACI</sequence>
<dbReference type="WBParaSite" id="PEQ_0000970601-mRNA-1">
    <property type="protein sequence ID" value="PEQ_0000970601-mRNA-1"/>
    <property type="gene ID" value="PEQ_0000970601"/>
</dbReference>
<evidence type="ECO:0000313" key="2">
    <source>
        <dbReference type="WBParaSite" id="PEQ_0000970601-mRNA-1"/>
    </source>
</evidence>
<dbReference type="Proteomes" id="UP000887564">
    <property type="component" value="Unplaced"/>
</dbReference>
<dbReference type="AlphaFoldDB" id="A0A914S652"/>
<organism evidence="1 2">
    <name type="scientific">Parascaris equorum</name>
    <name type="common">Equine roundworm</name>
    <dbReference type="NCBI Taxonomy" id="6256"/>
    <lineage>
        <taxon>Eukaryota</taxon>
        <taxon>Metazoa</taxon>
        <taxon>Ecdysozoa</taxon>
        <taxon>Nematoda</taxon>
        <taxon>Chromadorea</taxon>
        <taxon>Rhabditida</taxon>
        <taxon>Spirurina</taxon>
        <taxon>Ascaridomorpha</taxon>
        <taxon>Ascaridoidea</taxon>
        <taxon>Ascarididae</taxon>
        <taxon>Parascaris</taxon>
    </lineage>
</organism>
<reference evidence="2" key="1">
    <citation type="submission" date="2022-11" db="UniProtKB">
        <authorList>
            <consortium name="WormBaseParasite"/>
        </authorList>
    </citation>
    <scope>IDENTIFICATION</scope>
</reference>
<name>A0A914S652_PAREQ</name>
<protein>
    <submittedName>
        <fullName evidence="2">Uncharacterized protein</fullName>
    </submittedName>
</protein>
<accession>A0A914S652</accession>